<accession>A0ABV2Q2T8</accession>
<feature type="transmembrane region" description="Helical" evidence="5">
    <location>
        <begin position="175"/>
        <end position="206"/>
    </location>
</feature>
<dbReference type="EC" id="2.4.1.-" evidence="6"/>
<dbReference type="PANTHER" id="PTHR44227">
    <property type="match status" value="1"/>
</dbReference>
<protein>
    <submittedName>
        <fullName evidence="6">Tetratricopeptide (TPR) repeat protein</fullName>
        <ecNumber evidence="6">2.4.1.-</ecNumber>
    </submittedName>
</protein>
<evidence type="ECO:0000256" key="4">
    <source>
        <dbReference type="SAM" id="MobiDB-lite"/>
    </source>
</evidence>
<feature type="transmembrane region" description="Helical" evidence="5">
    <location>
        <begin position="123"/>
        <end position="143"/>
    </location>
</feature>
<dbReference type="PROSITE" id="PS50005">
    <property type="entry name" value="TPR"/>
    <property type="match status" value="3"/>
</dbReference>
<comment type="caution">
    <text evidence="6">The sequence shown here is derived from an EMBL/GenBank/DDBJ whole genome shotgun (WGS) entry which is preliminary data.</text>
</comment>
<organism evidence="6 7">
    <name type="scientific">Ottowia thiooxydans</name>
    <dbReference type="NCBI Taxonomy" id="219182"/>
    <lineage>
        <taxon>Bacteria</taxon>
        <taxon>Pseudomonadati</taxon>
        <taxon>Pseudomonadota</taxon>
        <taxon>Betaproteobacteria</taxon>
        <taxon>Burkholderiales</taxon>
        <taxon>Comamonadaceae</taxon>
        <taxon>Ottowia</taxon>
    </lineage>
</organism>
<evidence type="ECO:0000256" key="5">
    <source>
        <dbReference type="SAM" id="Phobius"/>
    </source>
</evidence>
<feature type="transmembrane region" description="Helical" evidence="5">
    <location>
        <begin position="212"/>
        <end position="233"/>
    </location>
</feature>
<keyword evidence="1" id="KW-0677">Repeat</keyword>
<gene>
    <name evidence="6" type="ORF">ABIE13_000339</name>
</gene>
<feature type="transmembrane region" description="Helical" evidence="5">
    <location>
        <begin position="366"/>
        <end position="385"/>
    </location>
</feature>
<evidence type="ECO:0000256" key="3">
    <source>
        <dbReference type="PROSITE-ProRule" id="PRU00339"/>
    </source>
</evidence>
<dbReference type="InterPro" id="IPR052346">
    <property type="entry name" value="O-mannosyl-transferase_TMTC"/>
</dbReference>
<feature type="region of interest" description="Disordered" evidence="4">
    <location>
        <begin position="650"/>
        <end position="669"/>
    </location>
</feature>
<dbReference type="EMBL" id="JBEPSH010000001">
    <property type="protein sequence ID" value="MET4575242.1"/>
    <property type="molecule type" value="Genomic_DNA"/>
</dbReference>
<evidence type="ECO:0000256" key="1">
    <source>
        <dbReference type="ARBA" id="ARBA00022737"/>
    </source>
</evidence>
<keyword evidence="5" id="KW-1133">Transmembrane helix</keyword>
<dbReference type="Proteomes" id="UP001549320">
    <property type="component" value="Unassembled WGS sequence"/>
</dbReference>
<feature type="transmembrane region" description="Helical" evidence="5">
    <location>
        <begin position="392"/>
        <end position="409"/>
    </location>
</feature>
<feature type="transmembrane region" description="Helical" evidence="5">
    <location>
        <begin position="149"/>
        <end position="168"/>
    </location>
</feature>
<name>A0ABV2Q2T8_9BURK</name>
<feature type="repeat" description="TPR" evidence="3">
    <location>
        <begin position="545"/>
        <end position="578"/>
    </location>
</feature>
<dbReference type="SMART" id="SM00028">
    <property type="entry name" value="TPR"/>
    <property type="match status" value="5"/>
</dbReference>
<sequence>MPMTRFDRKTLFFSLLVVVAALCIYLPGLHHSLIFDDARLSDGSIFGKYGNLLELKPRMLSYGSFVWLQPLFGDAYTGQRVVNLLLHLATCVAIFMMLQELLRSVEFSANEVSDPGFEASKRAALLVGVGLFAVHPVASYAVGYLIQRSIVMAALFSALSCFAVARGFRTKKAAWFVYALLAYVLALMSKEHAIMVAGVWIAIYIFVARPKWQHTLAVSGIALTLLAVAVMVLMQRYGSMIGVAAFDGPSIGYVKLLEELKPGISSQVYSISVVNEMALFFYYGFLWLVPNVLWMSIDIRPHFPLSPTAFPQVLGALGFLILAGGSFWALLTRRDRWGFAALCALCAILLFGTELVTSWVQDPFVLYRSYLWALMLPGLVAIALVGRKSRTIYTCAIVAVLVFSALAWGRVQTFRNDFTLWSDAAEKIDLSAQPNAVGRWRSFLNRGAYFLETGEDQKALEDFTKAFKLGEPVGSAAFNAGMALRMLKRYPQALEALAKAESQGFTDAALYYQRAETLKSMGRFKDAYDNYSLALAKPQTDQVRQATLLQRAELALPAGQYASAIDDFKELLKLQPGSERYLVGLGIANVGAQKATEAMSIFNQLLASKPTAPALYGRALAHAALNDKPNALKDIDQAIALEPTNPGYRQMKSKLEAGTGAEPTPTATR</sequence>
<dbReference type="InterPro" id="IPR011990">
    <property type="entry name" value="TPR-like_helical_dom_sf"/>
</dbReference>
<dbReference type="GO" id="GO:0016757">
    <property type="term" value="F:glycosyltransferase activity"/>
    <property type="evidence" value="ECO:0007669"/>
    <property type="project" value="UniProtKB-KW"/>
</dbReference>
<feature type="transmembrane region" description="Helical" evidence="5">
    <location>
        <begin position="81"/>
        <end position="102"/>
    </location>
</feature>
<feature type="transmembrane region" description="Helical" evidence="5">
    <location>
        <begin position="309"/>
        <end position="331"/>
    </location>
</feature>
<evidence type="ECO:0000313" key="6">
    <source>
        <dbReference type="EMBL" id="MET4575242.1"/>
    </source>
</evidence>
<reference evidence="6 7" key="1">
    <citation type="submission" date="2024-06" db="EMBL/GenBank/DDBJ databases">
        <title>Sorghum-associated microbial communities from plants grown in Nebraska, USA.</title>
        <authorList>
            <person name="Schachtman D."/>
        </authorList>
    </citation>
    <scope>NUCLEOTIDE SEQUENCE [LARGE SCALE GENOMIC DNA]</scope>
    <source>
        <strain evidence="6 7">2709</strain>
    </source>
</reference>
<feature type="repeat" description="TPR" evidence="3">
    <location>
        <begin position="612"/>
        <end position="645"/>
    </location>
</feature>
<keyword evidence="7" id="KW-1185">Reference proteome</keyword>
<evidence type="ECO:0000313" key="7">
    <source>
        <dbReference type="Proteomes" id="UP001549320"/>
    </source>
</evidence>
<feature type="repeat" description="TPR" evidence="3">
    <location>
        <begin position="440"/>
        <end position="473"/>
    </location>
</feature>
<feature type="compositionally biased region" description="Low complexity" evidence="4">
    <location>
        <begin position="656"/>
        <end position="669"/>
    </location>
</feature>
<keyword evidence="6" id="KW-0808">Transferase</keyword>
<dbReference type="SUPFAM" id="SSF48452">
    <property type="entry name" value="TPR-like"/>
    <property type="match status" value="1"/>
</dbReference>
<evidence type="ECO:0000256" key="2">
    <source>
        <dbReference type="ARBA" id="ARBA00022803"/>
    </source>
</evidence>
<dbReference type="PANTHER" id="PTHR44227:SF3">
    <property type="entry name" value="PROTEIN O-MANNOSYL-TRANSFERASE TMTC4"/>
    <property type="match status" value="1"/>
</dbReference>
<keyword evidence="5" id="KW-0812">Transmembrane</keyword>
<proteinExistence type="predicted"/>
<feature type="transmembrane region" description="Helical" evidence="5">
    <location>
        <begin position="338"/>
        <end position="360"/>
    </location>
</feature>
<dbReference type="InterPro" id="IPR019734">
    <property type="entry name" value="TPR_rpt"/>
</dbReference>
<keyword evidence="5" id="KW-0472">Membrane</keyword>
<feature type="transmembrane region" description="Helical" evidence="5">
    <location>
        <begin position="279"/>
        <end position="297"/>
    </location>
</feature>
<dbReference type="Gene3D" id="1.25.40.10">
    <property type="entry name" value="Tetratricopeptide repeat domain"/>
    <property type="match status" value="2"/>
</dbReference>
<keyword evidence="2 3" id="KW-0802">TPR repeat</keyword>
<dbReference type="Pfam" id="PF13432">
    <property type="entry name" value="TPR_16"/>
    <property type="match status" value="2"/>
</dbReference>
<keyword evidence="6" id="KW-0328">Glycosyltransferase</keyword>